<evidence type="ECO:0000256" key="1">
    <source>
        <dbReference type="SAM" id="Phobius"/>
    </source>
</evidence>
<dbReference type="EMBL" id="BLXX01000006">
    <property type="protein sequence ID" value="GFO60037.1"/>
    <property type="molecule type" value="Genomic_DNA"/>
</dbReference>
<keyword evidence="1" id="KW-1133">Transmembrane helix</keyword>
<feature type="transmembrane region" description="Helical" evidence="1">
    <location>
        <begin position="7"/>
        <end position="24"/>
    </location>
</feature>
<accession>A0A6V8MJA4</accession>
<reference evidence="3" key="1">
    <citation type="submission" date="2020-06" db="EMBL/GenBank/DDBJ databases">
        <title>Draft genomic sequence of Geomonas sp. Red330.</title>
        <authorList>
            <person name="Itoh H."/>
            <person name="Zhenxing X."/>
            <person name="Ushijima N."/>
            <person name="Masuda Y."/>
            <person name="Shiratori Y."/>
            <person name="Senoo K."/>
        </authorList>
    </citation>
    <scope>NUCLEOTIDE SEQUENCE [LARGE SCALE GENOMIC DNA]</scope>
    <source>
        <strain evidence="3">Red330</strain>
    </source>
</reference>
<evidence type="ECO:0000313" key="3">
    <source>
        <dbReference type="Proteomes" id="UP000556026"/>
    </source>
</evidence>
<dbReference type="InterPro" id="IPR007165">
    <property type="entry name" value="Phage_holin_4_2"/>
</dbReference>
<feature type="transmembrane region" description="Helical" evidence="1">
    <location>
        <begin position="30"/>
        <end position="53"/>
    </location>
</feature>
<feature type="transmembrane region" description="Helical" evidence="1">
    <location>
        <begin position="60"/>
        <end position="82"/>
    </location>
</feature>
<dbReference type="RefSeq" id="WP_183354854.1">
    <property type="nucleotide sequence ID" value="NZ_BLXX01000006.1"/>
</dbReference>
<dbReference type="Pfam" id="PF04020">
    <property type="entry name" value="Phage_holin_4_2"/>
    <property type="match status" value="1"/>
</dbReference>
<evidence type="ECO:0000313" key="2">
    <source>
        <dbReference type="EMBL" id="GFO60037.1"/>
    </source>
</evidence>
<sequence>MSYLIHWLLYAIAIIITAYLLPGVRLAGPGAALIAALVLGIVNTIIKPVLLLLTLPLNILTLGLFTFVLNALMILLTSALVPGFVVTGFFWALIFSLVLSVINYLLGVIF</sequence>
<comment type="caution">
    <text evidence="2">The sequence shown here is derived from an EMBL/GenBank/DDBJ whole genome shotgun (WGS) entry which is preliminary data.</text>
</comment>
<dbReference type="PANTHER" id="PTHR37309:SF1">
    <property type="entry name" value="SLR0284 PROTEIN"/>
    <property type="match status" value="1"/>
</dbReference>
<keyword evidence="1" id="KW-0472">Membrane</keyword>
<proteinExistence type="predicted"/>
<feature type="transmembrane region" description="Helical" evidence="1">
    <location>
        <begin position="88"/>
        <end position="109"/>
    </location>
</feature>
<organism evidence="2 3">
    <name type="scientific">Geomonas silvestris</name>
    <dbReference type="NCBI Taxonomy" id="2740184"/>
    <lineage>
        <taxon>Bacteria</taxon>
        <taxon>Pseudomonadati</taxon>
        <taxon>Thermodesulfobacteriota</taxon>
        <taxon>Desulfuromonadia</taxon>
        <taxon>Geobacterales</taxon>
        <taxon>Geobacteraceae</taxon>
        <taxon>Geomonas</taxon>
    </lineage>
</organism>
<keyword evidence="1" id="KW-0812">Transmembrane</keyword>
<keyword evidence="3" id="KW-1185">Reference proteome</keyword>
<protein>
    <submittedName>
        <fullName evidence="2">Membrane protein</fullName>
    </submittedName>
</protein>
<dbReference type="AlphaFoldDB" id="A0A6V8MJA4"/>
<dbReference type="Proteomes" id="UP000556026">
    <property type="component" value="Unassembled WGS sequence"/>
</dbReference>
<dbReference type="PANTHER" id="PTHR37309">
    <property type="entry name" value="SLR0284 PROTEIN"/>
    <property type="match status" value="1"/>
</dbReference>
<gene>
    <name evidence="2" type="ORF">GMST_23620</name>
</gene>
<name>A0A6V8MJA4_9BACT</name>